<dbReference type="OrthoDB" id="1920326at2759"/>
<gene>
    <name evidence="5" type="ORF">HYH03_010407</name>
</gene>
<name>A0A835XX15_9CHLO</name>
<dbReference type="InterPro" id="IPR012337">
    <property type="entry name" value="RNaseH-like_sf"/>
</dbReference>
<comment type="caution">
    <text evidence="5">The sequence shown here is derived from an EMBL/GenBank/DDBJ whole genome shotgun (WGS) entry which is preliminary data.</text>
</comment>
<dbReference type="GO" id="GO:0005634">
    <property type="term" value="C:nucleus"/>
    <property type="evidence" value="ECO:0007669"/>
    <property type="project" value="TreeGrafter"/>
</dbReference>
<dbReference type="GO" id="GO:0005737">
    <property type="term" value="C:cytoplasm"/>
    <property type="evidence" value="ECO:0007669"/>
    <property type="project" value="TreeGrafter"/>
</dbReference>
<dbReference type="InterPro" id="IPR036397">
    <property type="entry name" value="RNaseH_sf"/>
</dbReference>
<keyword evidence="6" id="KW-1185">Reference proteome</keyword>
<dbReference type="Pfam" id="PF01612">
    <property type="entry name" value="DNA_pol_A_exo1"/>
    <property type="match status" value="1"/>
</dbReference>
<protein>
    <recommendedName>
        <fullName evidence="4">3'-5' exonuclease domain-containing protein</fullName>
    </recommendedName>
</protein>
<accession>A0A835XX15</accession>
<dbReference type="GO" id="GO:0008408">
    <property type="term" value="F:3'-5' exonuclease activity"/>
    <property type="evidence" value="ECO:0007669"/>
    <property type="project" value="InterPro"/>
</dbReference>
<feature type="domain" description="3'-5' exonuclease" evidence="4">
    <location>
        <begin position="193"/>
        <end position="393"/>
    </location>
</feature>
<dbReference type="GO" id="GO:0006139">
    <property type="term" value="P:nucleobase-containing compound metabolic process"/>
    <property type="evidence" value="ECO:0007669"/>
    <property type="project" value="InterPro"/>
</dbReference>
<dbReference type="AlphaFoldDB" id="A0A835XX15"/>
<dbReference type="Proteomes" id="UP000612055">
    <property type="component" value="Unassembled WGS sequence"/>
</dbReference>
<dbReference type="PANTHER" id="PTHR13620:SF104">
    <property type="entry name" value="EXONUCLEASE 3'-5' DOMAIN-CONTAINING PROTEIN 2"/>
    <property type="match status" value="1"/>
</dbReference>
<proteinExistence type="predicted"/>
<feature type="region of interest" description="Disordered" evidence="3">
    <location>
        <begin position="1"/>
        <end position="27"/>
    </location>
</feature>
<keyword evidence="1" id="KW-0540">Nuclease</keyword>
<feature type="region of interest" description="Disordered" evidence="3">
    <location>
        <begin position="55"/>
        <end position="91"/>
    </location>
</feature>
<dbReference type="SUPFAM" id="SSF53098">
    <property type="entry name" value="Ribonuclease H-like"/>
    <property type="match status" value="1"/>
</dbReference>
<reference evidence="5" key="1">
    <citation type="journal article" date="2020" name="bioRxiv">
        <title>Comparative genomics of Chlamydomonas.</title>
        <authorList>
            <person name="Craig R.J."/>
            <person name="Hasan A.R."/>
            <person name="Ness R.W."/>
            <person name="Keightley P.D."/>
        </authorList>
    </citation>
    <scope>NUCLEOTIDE SEQUENCE</scope>
    <source>
        <strain evidence="5">CCAP 11/70</strain>
    </source>
</reference>
<evidence type="ECO:0000313" key="6">
    <source>
        <dbReference type="Proteomes" id="UP000612055"/>
    </source>
</evidence>
<organism evidence="5 6">
    <name type="scientific">Edaphochlamys debaryana</name>
    <dbReference type="NCBI Taxonomy" id="47281"/>
    <lineage>
        <taxon>Eukaryota</taxon>
        <taxon>Viridiplantae</taxon>
        <taxon>Chlorophyta</taxon>
        <taxon>core chlorophytes</taxon>
        <taxon>Chlorophyceae</taxon>
        <taxon>CS clade</taxon>
        <taxon>Chlamydomonadales</taxon>
        <taxon>Chlamydomonadales incertae sedis</taxon>
        <taxon>Edaphochlamys</taxon>
    </lineage>
</organism>
<keyword evidence="2" id="KW-0378">Hydrolase</keyword>
<dbReference type="GO" id="GO:0003676">
    <property type="term" value="F:nucleic acid binding"/>
    <property type="evidence" value="ECO:0007669"/>
    <property type="project" value="InterPro"/>
</dbReference>
<dbReference type="EMBL" id="JAEHOE010000055">
    <property type="protein sequence ID" value="KAG2491197.1"/>
    <property type="molecule type" value="Genomic_DNA"/>
</dbReference>
<dbReference type="CDD" id="cd06141">
    <property type="entry name" value="WRN_exo"/>
    <property type="match status" value="1"/>
</dbReference>
<evidence type="ECO:0000313" key="5">
    <source>
        <dbReference type="EMBL" id="KAG2491197.1"/>
    </source>
</evidence>
<dbReference type="InterPro" id="IPR002562">
    <property type="entry name" value="3'-5'_exonuclease_dom"/>
</dbReference>
<dbReference type="PANTHER" id="PTHR13620">
    <property type="entry name" value="3-5 EXONUCLEASE"/>
    <property type="match status" value="1"/>
</dbReference>
<evidence type="ECO:0000256" key="2">
    <source>
        <dbReference type="ARBA" id="ARBA00022801"/>
    </source>
</evidence>
<evidence type="ECO:0000256" key="1">
    <source>
        <dbReference type="ARBA" id="ARBA00022722"/>
    </source>
</evidence>
<evidence type="ECO:0000259" key="4">
    <source>
        <dbReference type="Pfam" id="PF01612"/>
    </source>
</evidence>
<sequence length="408" mass="43758">MDQLTGRRAARPVGMSRPPQRPALPPRGLCSAPAVCAQRPRPISTTLAPATAWGLAGRAQGSPRAGTSGGRRRVVPCSLPSPNTGSGNPPVRADVDPHLVALRAAVLKNAAPVLPGPVPVCLPGQACRFRPSARDANSRACSKGLDWCVFPVTVPDVNWKAALAGRPEVLQRRTLDKGYEEVVLPQGLVSYVVSDPQRAKDAVRRLRASMQDRLISIDLEWKPDFRGSPKSRVALLQLSTATTCLLLRTSCMGYSLPPSVAKFLADAWAGLVAMWEPSIGVTTTPSSESVADPSHVVLGFGWDSADERKMKNTFGEGKSRFNRFLDLQKVAFELLGVKRVGLSSLATLVLGAQTAKSKSATKSNWAASQLSDSQVHYASMDALMAGQTYRALRHRHHACLHASTGFVH</sequence>
<dbReference type="InterPro" id="IPR051132">
    <property type="entry name" value="3-5_Exonuclease_domain"/>
</dbReference>
<dbReference type="Gene3D" id="3.30.420.10">
    <property type="entry name" value="Ribonuclease H-like superfamily/Ribonuclease H"/>
    <property type="match status" value="1"/>
</dbReference>
<evidence type="ECO:0000256" key="3">
    <source>
        <dbReference type="SAM" id="MobiDB-lite"/>
    </source>
</evidence>